<accession>A0ABT8EML6</accession>
<dbReference type="PANTHER" id="PTHR23135">
    <property type="entry name" value="MUR LIGASE FAMILY MEMBER"/>
    <property type="match status" value="1"/>
</dbReference>
<dbReference type="SUPFAM" id="SSF53244">
    <property type="entry name" value="MurD-like peptide ligases, peptide-binding domain"/>
    <property type="match status" value="2"/>
</dbReference>
<reference evidence="14" key="1">
    <citation type="submission" date="2021-11" db="EMBL/GenBank/DDBJ databases">
        <title>Draft genome sequence of Alcaligenes endophyticus type strain CCUG 75668T.</title>
        <authorList>
            <person name="Salva-Serra F."/>
            <person name="Duran R.E."/>
            <person name="Seeger M."/>
            <person name="Moore E.R.B."/>
            <person name="Jaen-Luchoro D."/>
        </authorList>
    </citation>
    <scope>NUCLEOTIDE SEQUENCE</scope>
    <source>
        <strain evidence="14">CCUG 75668</strain>
    </source>
</reference>
<keyword evidence="8" id="KW-0067">ATP-binding</keyword>
<evidence type="ECO:0000256" key="5">
    <source>
        <dbReference type="ARBA" id="ARBA00023306"/>
    </source>
</evidence>
<dbReference type="Gene3D" id="3.40.1190.10">
    <property type="entry name" value="Mur-like, catalytic domain"/>
    <property type="match status" value="2"/>
</dbReference>
<dbReference type="SUPFAM" id="SSF53623">
    <property type="entry name" value="MurD-like peptide ligases, catalytic domain"/>
    <property type="match status" value="2"/>
</dbReference>
<evidence type="ECO:0000256" key="4">
    <source>
        <dbReference type="ARBA" id="ARBA00022984"/>
    </source>
</evidence>
<evidence type="ECO:0000313" key="14">
    <source>
        <dbReference type="EMBL" id="MDN4122535.1"/>
    </source>
</evidence>
<evidence type="ECO:0000256" key="3">
    <source>
        <dbReference type="ARBA" id="ARBA00022960"/>
    </source>
</evidence>
<keyword evidence="6 8" id="KW-0961">Cell wall biogenesis/degradation</keyword>
<feature type="binding site" evidence="7">
    <location>
        <position position="184"/>
    </location>
    <ligand>
        <name>UDP-N-acetyl-alpha-D-muramoyl-L-alanyl-D-glutamate</name>
        <dbReference type="ChEBI" id="CHEBI:83900"/>
    </ligand>
</feature>
<organism evidence="14 15">
    <name type="scientific">Alcaligenes endophyticus</name>
    <dbReference type="NCBI Taxonomy" id="1929088"/>
    <lineage>
        <taxon>Bacteria</taxon>
        <taxon>Pseudomonadati</taxon>
        <taxon>Pseudomonadota</taxon>
        <taxon>Betaproteobacteria</taxon>
        <taxon>Burkholderiales</taxon>
        <taxon>Alcaligenaceae</taxon>
        <taxon>Alcaligenes</taxon>
    </lineage>
</organism>
<dbReference type="GO" id="GO:0016874">
    <property type="term" value="F:ligase activity"/>
    <property type="evidence" value="ECO:0007669"/>
    <property type="project" value="UniProtKB-KW"/>
</dbReference>
<dbReference type="NCBIfam" id="NF008896">
    <property type="entry name" value="PRK11929.1"/>
    <property type="match status" value="1"/>
</dbReference>
<gene>
    <name evidence="8 14" type="primary">murF</name>
    <name evidence="7" type="synonym">murE</name>
    <name evidence="14" type="ORF">LMS43_14670</name>
</gene>
<feature type="binding site" evidence="7">
    <location>
        <position position="387"/>
    </location>
    <ligand>
        <name>meso-2,6-diaminopimelate</name>
        <dbReference type="ChEBI" id="CHEBI:57791"/>
    </ligand>
</feature>
<evidence type="ECO:0000256" key="9">
    <source>
        <dbReference type="RuleBase" id="RU004135"/>
    </source>
</evidence>
<feature type="binding site" evidence="7">
    <location>
        <position position="182"/>
    </location>
    <ligand>
        <name>UDP-N-acetyl-alpha-D-muramoyl-L-alanyl-D-glutamate</name>
        <dbReference type="ChEBI" id="CHEBI:83900"/>
    </ligand>
</feature>
<dbReference type="NCBIfam" id="NF001126">
    <property type="entry name" value="PRK00139.1-4"/>
    <property type="match status" value="1"/>
</dbReference>
<comment type="subcellular location">
    <subcellularLocation>
        <location evidence="8 9">Cytoplasm</location>
    </subcellularLocation>
</comment>
<dbReference type="EC" id="6.3.2.13" evidence="7"/>
<feature type="binding site" evidence="7">
    <location>
        <position position="460"/>
    </location>
    <ligand>
        <name>meso-2,6-diaminopimelate</name>
        <dbReference type="ChEBI" id="CHEBI:57791"/>
    </ligand>
</feature>
<feature type="binding site" evidence="8">
    <location>
        <begin position="575"/>
        <end position="581"/>
    </location>
    <ligand>
        <name>ATP</name>
        <dbReference type="ChEBI" id="CHEBI:30616"/>
    </ligand>
</feature>
<dbReference type="InterPro" id="IPR000713">
    <property type="entry name" value="Mur_ligase_N"/>
</dbReference>
<comment type="pathway">
    <text evidence="8 9">Cell wall biogenesis; peptidoglycan biosynthesis.</text>
</comment>
<dbReference type="InterPro" id="IPR004101">
    <property type="entry name" value="Mur_ligase_C"/>
</dbReference>
<evidence type="ECO:0000259" key="11">
    <source>
        <dbReference type="Pfam" id="PF01225"/>
    </source>
</evidence>
<comment type="catalytic activity">
    <reaction evidence="7">
        <text>UDP-N-acetyl-alpha-D-muramoyl-L-alanyl-D-glutamate + meso-2,6-diaminopimelate + ATP = UDP-N-acetyl-alpha-D-muramoyl-L-alanyl-gamma-D-glutamyl-meso-2,6-diaminopimelate + ADP + phosphate + H(+)</text>
        <dbReference type="Rhea" id="RHEA:23676"/>
        <dbReference type="ChEBI" id="CHEBI:15378"/>
        <dbReference type="ChEBI" id="CHEBI:30616"/>
        <dbReference type="ChEBI" id="CHEBI:43474"/>
        <dbReference type="ChEBI" id="CHEBI:57791"/>
        <dbReference type="ChEBI" id="CHEBI:83900"/>
        <dbReference type="ChEBI" id="CHEBI:83905"/>
        <dbReference type="ChEBI" id="CHEBI:456216"/>
        <dbReference type="EC" id="6.3.2.13"/>
    </reaction>
</comment>
<keyword evidence="15" id="KW-1185">Reference proteome</keyword>
<keyword evidence="3 8" id="KW-0133">Cell shape</keyword>
<keyword evidence="5 8" id="KW-0131">Cell cycle</keyword>
<feature type="binding site" evidence="7">
    <location>
        <begin position="149"/>
        <end position="150"/>
    </location>
    <ligand>
        <name>UDP-N-acetyl-alpha-D-muramoyl-L-alanyl-D-glutamate</name>
        <dbReference type="ChEBI" id="CHEBI:83900"/>
    </ligand>
</feature>
<keyword evidence="4 8" id="KW-0573">Peptidoglycan synthesis</keyword>
<keyword evidence="8" id="KW-0547">Nucleotide-binding</keyword>
<evidence type="ECO:0000313" key="15">
    <source>
        <dbReference type="Proteomes" id="UP001168613"/>
    </source>
</evidence>
<comment type="function">
    <text evidence="8 10">Involved in cell wall formation. Catalyzes the final step in the synthesis of UDP-N-acetylmuramoyl-pentapeptide, the precursor of murein.</text>
</comment>
<dbReference type="InterPro" id="IPR005761">
    <property type="entry name" value="UDP-N-AcMur-Glu-dNH2Pim_ligase"/>
</dbReference>
<keyword evidence="8 14" id="KW-0436">Ligase</keyword>
<keyword evidence="8" id="KW-0963">Cytoplasm</keyword>
<evidence type="ECO:0000259" key="12">
    <source>
        <dbReference type="Pfam" id="PF02875"/>
    </source>
</evidence>
<feature type="domain" description="Mur ligase C-terminal" evidence="12">
    <location>
        <begin position="785"/>
        <end position="902"/>
    </location>
</feature>
<evidence type="ECO:0000256" key="6">
    <source>
        <dbReference type="ARBA" id="ARBA00023316"/>
    </source>
</evidence>
<proteinExistence type="inferred from homology"/>
<dbReference type="HAMAP" id="MF_02019">
    <property type="entry name" value="MurF"/>
    <property type="match status" value="1"/>
</dbReference>
<dbReference type="Pfam" id="PF02875">
    <property type="entry name" value="Mur_ligase_C"/>
    <property type="match status" value="2"/>
</dbReference>
<dbReference type="InterPro" id="IPR036615">
    <property type="entry name" value="Mur_ligase_C_dom_sf"/>
</dbReference>
<dbReference type="InterPro" id="IPR013221">
    <property type="entry name" value="Mur_ligase_cen"/>
</dbReference>
<dbReference type="InterPro" id="IPR005863">
    <property type="entry name" value="UDP-N-AcMur_synth"/>
</dbReference>
<dbReference type="EMBL" id="JAJHNU010000005">
    <property type="protein sequence ID" value="MDN4122535.1"/>
    <property type="molecule type" value="Genomic_DNA"/>
</dbReference>
<dbReference type="NCBIfam" id="TIGR01085">
    <property type="entry name" value="murE"/>
    <property type="match status" value="1"/>
</dbReference>
<comment type="cofactor">
    <cofactor evidence="7">
        <name>Mg(2+)</name>
        <dbReference type="ChEBI" id="CHEBI:18420"/>
    </cofactor>
</comment>
<comment type="catalytic activity">
    <reaction evidence="8 10">
        <text>D-alanyl-D-alanine + UDP-N-acetyl-alpha-D-muramoyl-L-alanyl-gamma-D-glutamyl-meso-2,6-diaminopimelate + ATP = UDP-N-acetyl-alpha-D-muramoyl-L-alanyl-gamma-D-glutamyl-meso-2,6-diaminopimeloyl-D-alanyl-D-alanine + ADP + phosphate + H(+)</text>
        <dbReference type="Rhea" id="RHEA:28374"/>
        <dbReference type="ChEBI" id="CHEBI:15378"/>
        <dbReference type="ChEBI" id="CHEBI:30616"/>
        <dbReference type="ChEBI" id="CHEBI:43474"/>
        <dbReference type="ChEBI" id="CHEBI:57822"/>
        <dbReference type="ChEBI" id="CHEBI:61386"/>
        <dbReference type="ChEBI" id="CHEBI:83905"/>
        <dbReference type="ChEBI" id="CHEBI:456216"/>
        <dbReference type="EC" id="6.3.2.10"/>
    </reaction>
</comment>
<feature type="domain" description="Mur ligase N-terminal catalytic" evidence="11">
    <location>
        <begin position="494"/>
        <end position="561"/>
    </location>
</feature>
<dbReference type="Gene3D" id="3.40.1390.10">
    <property type="entry name" value="MurE/MurF, N-terminal domain"/>
    <property type="match status" value="2"/>
</dbReference>
<evidence type="ECO:0000256" key="1">
    <source>
        <dbReference type="ARBA" id="ARBA00005898"/>
    </source>
</evidence>
<comment type="similarity">
    <text evidence="8">Belongs to the MurCDEF family. MurF subfamily.</text>
</comment>
<dbReference type="SUPFAM" id="SSF63418">
    <property type="entry name" value="MurE/MurF N-terminal domain"/>
    <property type="match status" value="2"/>
</dbReference>
<comment type="similarity">
    <text evidence="1 7">Belongs to the MurCDEF family. MurE subfamily.</text>
</comment>
<dbReference type="Pfam" id="PF08245">
    <property type="entry name" value="Mur_ligase_M"/>
    <property type="match status" value="2"/>
</dbReference>
<feature type="domain" description="Mur ligase C-terminal" evidence="12">
    <location>
        <begin position="346"/>
        <end position="462"/>
    </location>
</feature>
<feature type="binding site" evidence="7">
    <location>
        <position position="22"/>
    </location>
    <ligand>
        <name>UDP-N-acetyl-alpha-D-muramoyl-L-alanyl-D-glutamate</name>
        <dbReference type="ChEBI" id="CHEBI:83900"/>
    </ligand>
</feature>
<comment type="caution">
    <text evidence="7">Lacks conserved residue(s) required for the propagation of feature annotation.</text>
</comment>
<feature type="domain" description="Mur ligase central" evidence="13">
    <location>
        <begin position="104"/>
        <end position="305"/>
    </location>
</feature>
<feature type="binding site" evidence="7">
    <location>
        <position position="176"/>
    </location>
    <ligand>
        <name>UDP-N-acetyl-alpha-D-muramoyl-L-alanyl-D-glutamate</name>
        <dbReference type="ChEBI" id="CHEBI:83900"/>
    </ligand>
</feature>
<comment type="caution">
    <text evidence="14">The sequence shown here is derived from an EMBL/GenBank/DDBJ whole genome shotgun (WGS) entry which is preliminary data.</text>
</comment>
<dbReference type="RefSeq" id="WP_266123934.1">
    <property type="nucleotide sequence ID" value="NZ_JAJHNU010000005.1"/>
</dbReference>
<comment type="PTM">
    <text evidence="7">Carboxylation is probably crucial for Mg(2+) binding and, consequently, for the gamma-phosphate positioning of ATP.</text>
</comment>
<evidence type="ECO:0000259" key="13">
    <source>
        <dbReference type="Pfam" id="PF08245"/>
    </source>
</evidence>
<feature type="domain" description="Mur ligase N-terminal catalytic" evidence="11">
    <location>
        <begin position="20"/>
        <end position="92"/>
    </location>
</feature>
<dbReference type="PANTHER" id="PTHR23135:SF4">
    <property type="entry name" value="UDP-N-ACETYLMURAMOYL-L-ALANYL-D-GLUTAMATE--2,6-DIAMINOPIMELATE LIGASE MURE HOMOLOG, CHLOROPLASTIC"/>
    <property type="match status" value="1"/>
</dbReference>
<dbReference type="InterPro" id="IPR036565">
    <property type="entry name" value="Mur-like_cat_sf"/>
</dbReference>
<evidence type="ECO:0000256" key="2">
    <source>
        <dbReference type="ARBA" id="ARBA00022618"/>
    </source>
</evidence>
<evidence type="ECO:0000256" key="7">
    <source>
        <dbReference type="HAMAP-Rule" id="MF_00208"/>
    </source>
</evidence>
<feature type="binding site" evidence="7">
    <location>
        <begin position="106"/>
        <end position="112"/>
    </location>
    <ligand>
        <name>ATP</name>
        <dbReference type="ChEBI" id="CHEBI:30616"/>
    </ligand>
</feature>
<dbReference type="Gene3D" id="3.90.190.20">
    <property type="entry name" value="Mur ligase, C-terminal domain"/>
    <property type="match status" value="2"/>
</dbReference>
<keyword evidence="2 8" id="KW-0132">Cell division</keyword>
<name>A0ABT8EML6_9BURK</name>
<feature type="modified residue" description="N6-carboxylysine" evidence="7">
    <location>
        <position position="216"/>
    </location>
</feature>
<feature type="short sequence motif" description="Meso-diaminopimelate recognition motif" evidence="7">
    <location>
        <begin position="411"/>
        <end position="414"/>
    </location>
</feature>
<keyword evidence="7" id="KW-0460">Magnesium</keyword>
<dbReference type="Proteomes" id="UP001168613">
    <property type="component" value="Unassembled WGS sequence"/>
</dbReference>
<dbReference type="HAMAP" id="MF_00208">
    <property type="entry name" value="MurE"/>
    <property type="match status" value="1"/>
</dbReference>
<evidence type="ECO:0000256" key="8">
    <source>
        <dbReference type="HAMAP-Rule" id="MF_02019"/>
    </source>
</evidence>
<evidence type="ECO:0000256" key="10">
    <source>
        <dbReference type="RuleBase" id="RU004136"/>
    </source>
</evidence>
<dbReference type="EC" id="6.3.2.10" evidence="8"/>
<feature type="domain" description="Mur ligase central" evidence="13">
    <location>
        <begin position="573"/>
        <end position="762"/>
    </location>
</feature>
<feature type="binding site" evidence="7">
    <location>
        <position position="24"/>
    </location>
    <ligand>
        <name>UDP-N-acetyl-alpha-D-muramoyl-L-alanyl-D-glutamate</name>
        <dbReference type="ChEBI" id="CHEBI:83900"/>
    </ligand>
</feature>
<dbReference type="NCBIfam" id="TIGR01143">
    <property type="entry name" value="murF"/>
    <property type="match status" value="1"/>
</dbReference>
<dbReference type="Pfam" id="PF01225">
    <property type="entry name" value="Mur_ligase"/>
    <property type="match status" value="2"/>
</dbReference>
<comment type="function">
    <text evidence="7">Catalyzes the addition of meso-diaminopimelic acid to the nucleotide precursor UDP-N-acetylmuramoyl-L-alanyl-D-glutamate (UMAG) in the biosynthesis of bacterial cell-wall peptidoglycan.</text>
</comment>
<protein>
    <recommendedName>
        <fullName evidence="7 8">Multifunctional fusion protein</fullName>
    </recommendedName>
    <domain>
        <recommendedName>
            <fullName evidence="7">UDP-N-acetylmuramoyl-L-alanyl-D-glutamate--2,6-diaminopimelate ligase</fullName>
            <ecNumber evidence="7">6.3.2.13</ecNumber>
        </recommendedName>
        <alternativeName>
            <fullName evidence="7">Meso-A2pm-adding enzyme</fullName>
        </alternativeName>
        <alternativeName>
            <fullName evidence="7">Meso-diaminopimelate-adding enzyme</fullName>
        </alternativeName>
        <alternativeName>
            <fullName evidence="7">UDP-MurNAc-L-Ala-D-Glu:meso-diaminopimelate ligase</fullName>
        </alternativeName>
        <alternativeName>
            <fullName evidence="7">UDP-MurNAc-tripeptide synthetase</fullName>
        </alternativeName>
        <alternativeName>
            <fullName evidence="7">UDP-N-acetylmuramyl-tripeptide synthetase</fullName>
        </alternativeName>
    </domain>
    <domain>
        <recommendedName>
            <fullName evidence="8">UDP-N-acetylmuramoyl-tripeptide--D-alanyl-D-alanine ligase</fullName>
            <ecNumber evidence="8">6.3.2.10</ecNumber>
        </recommendedName>
        <alternativeName>
            <fullName evidence="8">D-alanyl-D-alanine-adding enzyme</fullName>
        </alternativeName>
    </domain>
</protein>
<feature type="binding site" evidence="7">
    <location>
        <begin position="411"/>
        <end position="414"/>
    </location>
    <ligand>
        <name>meso-2,6-diaminopimelate</name>
        <dbReference type="ChEBI" id="CHEBI:57791"/>
    </ligand>
</feature>
<feature type="binding site" evidence="7">
    <location>
        <position position="464"/>
    </location>
    <ligand>
        <name>meso-2,6-diaminopimelate</name>
        <dbReference type="ChEBI" id="CHEBI:57791"/>
    </ligand>
</feature>
<dbReference type="InterPro" id="IPR035911">
    <property type="entry name" value="MurE/MurF_N"/>
</dbReference>
<sequence length="928" mass="98657">MNAPAIIEWLAQHAAPTAHLCLDSRQVQAGDIFFACPGIVGDGRDYEQQAVGQGACAIVREHSDNGAPALDVPVLQVKDLSAQLGAIAHEWYGRPSEAMTVVAVTGTNGKTSSVQWVAAAINNSQVPCGTIGTLGVTLPDGSNLGGVLTTPDVLTVHRSLAAIRAAGASVVALEASSIGLEQGRLDAVAIDIAGYTNLTHDHLDYHGSMSAYKQAKQILFTWPGLRSAVINADDEIGQELLAAPLQARKVSYSMQHAGVDLLADDIHTGADGQVFNLVTTHGTAQIVTRLLGEHNVANLLLVAGVLQEVGWPVSKIARIMATLVSVPGRLQIVDPISTIGKHTPLPLVVVDYAHTADALERALEALREVATVRGGRLICVFGCGGNRDTAKRPVMGAIAAKLADEVVLTTDNPRHEDAHSIIAQILAGMPAHPRIEPDRTQAILSSIWSAEPNDIVLLAGKGHETYQEIGAERRPFDDREWARAALSWLRGVRLSTDSRSISTGDVFLALKGENFDGHGYLTQVAQAGAVAAIVEQQQPSIKLPQLVLGDTRIALQQLAQAWRERFTLPVIAVTGSNGKTTTKEMIAAILRAWLGEDQVLATLGNLNNDLGVPLSILRLQAKHQAAVLELGMNHPGEIAVLAAMAQANIALVNNAQREHQEFMHTVEAVALENGSVFSFLPQDGVAIYPGDDAYTEMWNQMTVGRKQVRFGFNSHQAVYADAIFAEPAHTRFTLHLADEEATVNLATPGVHNLRNALAAAACTQAAGAPLSAIVAGLQAFRPVSGRMQAKRLTSGFQLIDDTYNANPDSVRAAIDVLAQLSGRKVLVLGNMGEIGNDCTAAHAEVGAYAKERGVDELLTLGNDARHAAQAFGARAHQFEAFEDMVAYLQALEPSHILIKGSRSARMERVVSALEDGLTTDLEGACNAT</sequence>